<dbReference type="SMART" id="SM00344">
    <property type="entry name" value="HTH_ASNC"/>
    <property type="match status" value="1"/>
</dbReference>
<dbReference type="PRINTS" id="PR00033">
    <property type="entry name" value="HTHASNC"/>
</dbReference>
<reference evidence="5 6" key="1">
    <citation type="submission" date="2016-10" db="EMBL/GenBank/DDBJ databases">
        <authorList>
            <person name="de Groot N.N."/>
        </authorList>
    </citation>
    <scope>NUCLEOTIDE SEQUENCE [LARGE SCALE GENOMIC DNA]</scope>
    <source>
        <strain evidence="5 6">CGMCC 1.8891</strain>
    </source>
</reference>
<dbReference type="InterPro" id="IPR036390">
    <property type="entry name" value="WH_DNA-bd_sf"/>
</dbReference>
<accession>A0A1I3WAU7</accession>
<evidence type="ECO:0000256" key="3">
    <source>
        <dbReference type="ARBA" id="ARBA00023163"/>
    </source>
</evidence>
<dbReference type="GeneID" id="98664409"/>
<dbReference type="Gene3D" id="3.30.70.920">
    <property type="match status" value="1"/>
</dbReference>
<dbReference type="PROSITE" id="PS00519">
    <property type="entry name" value="HTH_ASNC_1"/>
    <property type="match status" value="1"/>
</dbReference>
<feature type="domain" description="HTH asnC-type" evidence="4">
    <location>
        <begin position="6"/>
        <end position="69"/>
    </location>
</feature>
<keyword evidence="2" id="KW-0238">DNA-binding</keyword>
<dbReference type="PANTHER" id="PTHR30154:SF34">
    <property type="entry name" value="TRANSCRIPTIONAL REGULATOR AZLB"/>
    <property type="match status" value="1"/>
</dbReference>
<evidence type="ECO:0000313" key="6">
    <source>
        <dbReference type="Proteomes" id="UP000183299"/>
    </source>
</evidence>
<dbReference type="Pfam" id="PF01037">
    <property type="entry name" value="AsnC_trans_reg"/>
    <property type="match status" value="1"/>
</dbReference>
<dbReference type="InterPro" id="IPR019885">
    <property type="entry name" value="Tscrpt_reg_HTH_AsnC-type_CS"/>
</dbReference>
<protein>
    <submittedName>
        <fullName evidence="5">Lrp/AsnC family transcriptional regulator, leucine-responsive regulatory protein</fullName>
    </submittedName>
</protein>
<dbReference type="PANTHER" id="PTHR30154">
    <property type="entry name" value="LEUCINE-RESPONSIVE REGULATORY PROTEIN"/>
    <property type="match status" value="1"/>
</dbReference>
<keyword evidence="6" id="KW-1185">Reference proteome</keyword>
<dbReference type="GO" id="GO:0043565">
    <property type="term" value="F:sequence-specific DNA binding"/>
    <property type="evidence" value="ECO:0007669"/>
    <property type="project" value="InterPro"/>
</dbReference>
<evidence type="ECO:0000259" key="4">
    <source>
        <dbReference type="PROSITE" id="PS50956"/>
    </source>
</evidence>
<dbReference type="Gene3D" id="1.10.10.10">
    <property type="entry name" value="Winged helix-like DNA-binding domain superfamily/Winged helix DNA-binding domain"/>
    <property type="match status" value="1"/>
</dbReference>
<dbReference type="OrthoDB" id="9803143at2"/>
<dbReference type="PROSITE" id="PS50956">
    <property type="entry name" value="HTH_ASNC_2"/>
    <property type="match status" value="1"/>
</dbReference>
<dbReference type="GO" id="GO:0005829">
    <property type="term" value="C:cytosol"/>
    <property type="evidence" value="ECO:0007669"/>
    <property type="project" value="TreeGrafter"/>
</dbReference>
<keyword evidence="1" id="KW-0805">Transcription regulation</keyword>
<organism evidence="5 6">
    <name type="scientific">Celeribacter halophilus</name>
    <dbReference type="NCBI Taxonomy" id="576117"/>
    <lineage>
        <taxon>Bacteria</taxon>
        <taxon>Pseudomonadati</taxon>
        <taxon>Pseudomonadota</taxon>
        <taxon>Alphaproteobacteria</taxon>
        <taxon>Rhodobacterales</taxon>
        <taxon>Roseobacteraceae</taxon>
        <taxon>Celeribacter</taxon>
    </lineage>
</organism>
<name>A0A1I3WAU7_9RHOB</name>
<dbReference type="InterPro" id="IPR000485">
    <property type="entry name" value="AsnC-type_HTH_dom"/>
</dbReference>
<keyword evidence="3" id="KW-0804">Transcription</keyword>
<dbReference type="InterPro" id="IPR011991">
    <property type="entry name" value="ArsR-like_HTH"/>
</dbReference>
<dbReference type="EMBL" id="FORY01000023">
    <property type="protein sequence ID" value="SFK04794.1"/>
    <property type="molecule type" value="Genomic_DNA"/>
</dbReference>
<proteinExistence type="predicted"/>
<dbReference type="GO" id="GO:0043200">
    <property type="term" value="P:response to amino acid"/>
    <property type="evidence" value="ECO:0007669"/>
    <property type="project" value="TreeGrafter"/>
</dbReference>
<dbReference type="SUPFAM" id="SSF54909">
    <property type="entry name" value="Dimeric alpha+beta barrel"/>
    <property type="match status" value="1"/>
</dbReference>
<dbReference type="FunFam" id="1.10.10.10:FF:000186">
    <property type="entry name" value="AsnC family transcriptional regulator"/>
    <property type="match status" value="1"/>
</dbReference>
<dbReference type="CDD" id="cd00090">
    <property type="entry name" value="HTH_ARSR"/>
    <property type="match status" value="1"/>
</dbReference>
<dbReference type="AlphaFoldDB" id="A0A1I3WAU7"/>
<evidence type="ECO:0000313" key="5">
    <source>
        <dbReference type="EMBL" id="SFK04794.1"/>
    </source>
</evidence>
<dbReference type="SUPFAM" id="SSF46785">
    <property type="entry name" value="Winged helix' DNA-binding domain"/>
    <property type="match status" value="1"/>
</dbReference>
<dbReference type="InterPro" id="IPR036388">
    <property type="entry name" value="WH-like_DNA-bd_sf"/>
</dbReference>
<dbReference type="Proteomes" id="UP000183299">
    <property type="component" value="Unassembled WGS sequence"/>
</dbReference>
<dbReference type="RefSeq" id="WP_066606551.1">
    <property type="nucleotide sequence ID" value="NZ_FORY01000023.1"/>
</dbReference>
<dbReference type="InterPro" id="IPR019888">
    <property type="entry name" value="Tscrpt_reg_AsnC-like"/>
</dbReference>
<evidence type="ECO:0000256" key="1">
    <source>
        <dbReference type="ARBA" id="ARBA00023015"/>
    </source>
</evidence>
<dbReference type="InterPro" id="IPR019887">
    <property type="entry name" value="Tscrpt_reg_AsnC/Lrp_C"/>
</dbReference>
<dbReference type="GO" id="GO:0006355">
    <property type="term" value="P:regulation of DNA-templated transcription"/>
    <property type="evidence" value="ECO:0007669"/>
    <property type="project" value="UniProtKB-ARBA"/>
</dbReference>
<sequence length="150" mass="16422">MALRDLDATDHKILSVLQVDGRISNLELAQRVGLSPTPCSRRVRRLEQSGIITGYGAKIDLSNQREGITVQVSIRLAGQKPDDIDAFTNAVNQIPEITECLLVTGNVDYLLTVQTDSVDGLRDFVLSKLKNIPCVSETTTMLILGSIKSR</sequence>
<dbReference type="InterPro" id="IPR011008">
    <property type="entry name" value="Dimeric_a/b-barrel"/>
</dbReference>
<dbReference type="Pfam" id="PF13412">
    <property type="entry name" value="HTH_24"/>
    <property type="match status" value="1"/>
</dbReference>
<gene>
    <name evidence="5" type="ORF">SAMN04488138_1234</name>
</gene>
<dbReference type="STRING" id="576117.SAMN04488138_1234"/>
<evidence type="ECO:0000256" key="2">
    <source>
        <dbReference type="ARBA" id="ARBA00023125"/>
    </source>
</evidence>